<keyword evidence="3" id="KW-1185">Reference proteome</keyword>
<dbReference type="Proteomes" id="UP000249218">
    <property type="component" value="Unassembled WGS sequence"/>
</dbReference>
<protein>
    <submittedName>
        <fullName evidence="2">Uncharacterized protein</fullName>
    </submittedName>
</protein>
<dbReference type="EMBL" id="KZ149912">
    <property type="protein sequence ID" value="PZC78077.1"/>
    <property type="molecule type" value="Genomic_DNA"/>
</dbReference>
<sequence length="100" mass="11480">MDRLTERKDINKKSVNVISRVTERNGSRKHVALIPNKIRNRSERSSAFLRVGCNKEIVVTAVTDDLRHKTEQNVPKHISQQGKSSKTAVARRSRVTRVKY</sequence>
<feature type="region of interest" description="Disordered" evidence="1">
    <location>
        <begin position="73"/>
        <end position="100"/>
    </location>
</feature>
<feature type="compositionally biased region" description="Basic residues" evidence="1">
    <location>
        <begin position="89"/>
        <end position="100"/>
    </location>
</feature>
<evidence type="ECO:0000313" key="2">
    <source>
        <dbReference type="EMBL" id="PZC78077.1"/>
    </source>
</evidence>
<proteinExistence type="predicted"/>
<organism evidence="2 3">
    <name type="scientific">Helicoverpa armigera</name>
    <name type="common">Cotton bollworm</name>
    <name type="synonym">Heliothis armigera</name>
    <dbReference type="NCBI Taxonomy" id="29058"/>
    <lineage>
        <taxon>Eukaryota</taxon>
        <taxon>Metazoa</taxon>
        <taxon>Ecdysozoa</taxon>
        <taxon>Arthropoda</taxon>
        <taxon>Hexapoda</taxon>
        <taxon>Insecta</taxon>
        <taxon>Pterygota</taxon>
        <taxon>Neoptera</taxon>
        <taxon>Endopterygota</taxon>
        <taxon>Lepidoptera</taxon>
        <taxon>Glossata</taxon>
        <taxon>Ditrysia</taxon>
        <taxon>Noctuoidea</taxon>
        <taxon>Noctuidae</taxon>
        <taxon>Heliothinae</taxon>
        <taxon>Helicoverpa</taxon>
    </lineage>
</organism>
<evidence type="ECO:0000313" key="3">
    <source>
        <dbReference type="Proteomes" id="UP000249218"/>
    </source>
</evidence>
<reference evidence="2 3" key="1">
    <citation type="journal article" date="2017" name="BMC Biol.">
        <title>Genomic innovations, transcriptional plasticity and gene loss underlying the evolution and divergence of two highly polyphagous and invasive Helicoverpa pest species.</title>
        <authorList>
            <person name="Pearce S.L."/>
            <person name="Clarke D.F."/>
            <person name="East P.D."/>
            <person name="Elfekih S."/>
            <person name="Gordon K.H."/>
            <person name="Jermiin L.S."/>
            <person name="McGaughran A."/>
            <person name="Oakeshott J.G."/>
            <person name="Papanikolaou A."/>
            <person name="Perera O.P."/>
            <person name="Rane R.V."/>
            <person name="Richards S."/>
            <person name="Tay W.T."/>
            <person name="Walsh T.K."/>
            <person name="Anderson A."/>
            <person name="Anderson C.J."/>
            <person name="Asgari S."/>
            <person name="Board P.G."/>
            <person name="Bretschneider A."/>
            <person name="Campbell P.M."/>
            <person name="Chertemps T."/>
            <person name="Christeller J.T."/>
            <person name="Coppin C.W."/>
            <person name="Downes S.J."/>
            <person name="Duan G."/>
            <person name="Farnsworth C.A."/>
            <person name="Good R.T."/>
            <person name="Han L.B."/>
            <person name="Han Y.C."/>
            <person name="Hatje K."/>
            <person name="Horne I."/>
            <person name="Huang Y.P."/>
            <person name="Hughes D.S."/>
            <person name="Jacquin-Joly E."/>
            <person name="James W."/>
            <person name="Jhangiani S."/>
            <person name="Kollmar M."/>
            <person name="Kuwar S.S."/>
            <person name="Li S."/>
            <person name="Liu N.Y."/>
            <person name="Maibeche M.T."/>
            <person name="Miller J.R."/>
            <person name="Montagne N."/>
            <person name="Perry T."/>
            <person name="Qu J."/>
            <person name="Song S.V."/>
            <person name="Sutton G.G."/>
            <person name="Vogel H."/>
            <person name="Walenz B.P."/>
            <person name="Xu W."/>
            <person name="Zhang H.J."/>
            <person name="Zou Z."/>
            <person name="Batterham P."/>
            <person name="Edwards O.R."/>
            <person name="Feyereisen R."/>
            <person name="Gibbs R.A."/>
            <person name="Heckel D.G."/>
            <person name="McGrath A."/>
            <person name="Robin C."/>
            <person name="Scherer S.E."/>
            <person name="Worley K.C."/>
            <person name="Wu Y.D."/>
        </authorList>
    </citation>
    <scope>NUCLEOTIDE SEQUENCE [LARGE SCALE GENOMIC DNA]</scope>
    <source>
        <strain evidence="2">Harm_GR_Male_#8</strain>
        <tissue evidence="2">Whole organism</tissue>
    </source>
</reference>
<name>A0A2W1BXW7_HELAM</name>
<evidence type="ECO:0000256" key="1">
    <source>
        <dbReference type="SAM" id="MobiDB-lite"/>
    </source>
</evidence>
<accession>A0A2W1BXW7</accession>
<gene>
    <name evidence="2" type="primary">HaOG202612</name>
    <name evidence="2" type="ORF">B5X24_HaOG202612</name>
</gene>
<dbReference type="AlphaFoldDB" id="A0A2W1BXW7"/>